<dbReference type="Proteomes" id="UP000654670">
    <property type="component" value="Unassembled WGS sequence"/>
</dbReference>
<keyword evidence="2" id="KW-0813">Transport</keyword>
<dbReference type="PIRSF" id="PIRSF006816">
    <property type="entry name" value="Cyc3_hyd_g"/>
    <property type="match status" value="1"/>
</dbReference>
<dbReference type="CDD" id="cd06218">
    <property type="entry name" value="DHOD_e_trans"/>
    <property type="match status" value="1"/>
</dbReference>
<evidence type="ECO:0000259" key="13">
    <source>
        <dbReference type="Pfam" id="PF10418"/>
    </source>
</evidence>
<dbReference type="Gene3D" id="2.40.30.10">
    <property type="entry name" value="Translation factors"/>
    <property type="match status" value="1"/>
</dbReference>
<comment type="cofactor">
    <cofactor evidence="10">
        <name>[2Fe-2S] cluster</name>
        <dbReference type="ChEBI" id="CHEBI:190135"/>
    </cofactor>
</comment>
<gene>
    <name evidence="14" type="primary">pyrK</name>
    <name evidence="14" type="ORF">GCM10007968_05700</name>
</gene>
<evidence type="ECO:0000256" key="11">
    <source>
        <dbReference type="PIRSR" id="PIRSR006816-1"/>
    </source>
</evidence>
<evidence type="ECO:0000256" key="12">
    <source>
        <dbReference type="PIRSR" id="PIRSR006816-2"/>
    </source>
</evidence>
<reference evidence="14" key="1">
    <citation type="journal article" date="2014" name="Int. J. Syst. Evol. Microbiol.">
        <title>Complete genome sequence of Corynebacterium casei LMG S-19264T (=DSM 44701T), isolated from a smear-ripened cheese.</title>
        <authorList>
            <consortium name="US DOE Joint Genome Institute (JGI-PGF)"/>
            <person name="Walter F."/>
            <person name="Albersmeier A."/>
            <person name="Kalinowski J."/>
            <person name="Ruckert C."/>
        </authorList>
    </citation>
    <scope>NUCLEOTIDE SEQUENCE</scope>
    <source>
        <strain evidence="14">JCM 15325</strain>
    </source>
</reference>
<evidence type="ECO:0000256" key="3">
    <source>
        <dbReference type="ARBA" id="ARBA00022630"/>
    </source>
</evidence>
<keyword evidence="7" id="KW-0249">Electron transport</keyword>
<feature type="binding site" evidence="12">
    <location>
        <position position="204"/>
    </location>
    <ligand>
        <name>[2Fe-2S] cluster</name>
        <dbReference type="ChEBI" id="CHEBI:190135"/>
    </ligand>
</feature>
<comment type="cofactor">
    <cofactor evidence="12">
        <name>[2Fe-2S] cluster</name>
        <dbReference type="ChEBI" id="CHEBI:190135"/>
    </cofactor>
    <text evidence="12">Binds 1 [2Fe-2S] cluster per subunit.</text>
</comment>
<name>A0A917RXH6_9BACL</name>
<evidence type="ECO:0000313" key="15">
    <source>
        <dbReference type="Proteomes" id="UP000654670"/>
    </source>
</evidence>
<dbReference type="InterPro" id="IPR019480">
    <property type="entry name" value="Dihydroorotate_DH_Fe-S-bd"/>
</dbReference>
<comment type="cofactor">
    <cofactor evidence="11">
        <name>FAD</name>
        <dbReference type="ChEBI" id="CHEBI:57692"/>
    </cofactor>
    <text evidence="11">Binds 1 FAD per subunit.</text>
</comment>
<dbReference type="GO" id="GO:0046872">
    <property type="term" value="F:metal ion binding"/>
    <property type="evidence" value="ECO:0007669"/>
    <property type="project" value="UniProtKB-KW"/>
</dbReference>
<feature type="domain" description="Dihydroorotate dehydrogenase electron transfer subunit iron-sulphur cluster binding" evidence="13">
    <location>
        <begin position="194"/>
        <end position="232"/>
    </location>
</feature>
<protein>
    <submittedName>
        <fullName evidence="14">Dihydroorotate dehydrogenase B (NAD(+)), electron transfer subunit</fullName>
    </submittedName>
</protein>
<dbReference type="PANTHER" id="PTHR43513">
    <property type="entry name" value="DIHYDROOROTATE DEHYDROGENASE B (NAD(+)), ELECTRON TRANSFER SUBUNIT"/>
    <property type="match status" value="1"/>
</dbReference>
<evidence type="ECO:0000256" key="4">
    <source>
        <dbReference type="ARBA" id="ARBA00022714"/>
    </source>
</evidence>
<dbReference type="EMBL" id="BMOK01000002">
    <property type="protein sequence ID" value="GGL44498.1"/>
    <property type="molecule type" value="Genomic_DNA"/>
</dbReference>
<feature type="binding site" evidence="12">
    <location>
        <position position="199"/>
    </location>
    <ligand>
        <name>[2Fe-2S] cluster</name>
        <dbReference type="ChEBI" id="CHEBI:190135"/>
    </ligand>
</feature>
<keyword evidence="4 12" id="KW-0001">2Fe-2S</keyword>
<sequence>MTALEESVRPGQFFHIQCSDDWRNLLRRPFSVYKFDRRTRILEFLYLIKGSGTQALMKKRPGEMLDMIGPLGKPFSLPAGDASILLAARGVGVATLHALAQAVPAEGRRAIAIVSAQKRDDLLAVDDLRQSGAQVYAVTDEDGTSTMDQVGKLAEMLIEDYGISAVYTCGSKRLAKLMQNLATIHNLYAEIAMEAHMACGLGDCYACACPIRKEKGIEAVRICSEGPVFPLRQAVLS</sequence>
<evidence type="ECO:0000256" key="1">
    <source>
        <dbReference type="ARBA" id="ARBA00006422"/>
    </source>
</evidence>
<feature type="binding site" evidence="12">
    <location>
        <position position="207"/>
    </location>
    <ligand>
        <name>[2Fe-2S] cluster</name>
        <dbReference type="ChEBI" id="CHEBI:190135"/>
    </ligand>
</feature>
<dbReference type="InterPro" id="IPR037117">
    <property type="entry name" value="Dihydroorotate_DH_ele_sf"/>
</dbReference>
<feature type="binding site" evidence="11">
    <location>
        <begin position="52"/>
        <end position="53"/>
    </location>
    <ligand>
        <name>FAD</name>
        <dbReference type="ChEBI" id="CHEBI:57692"/>
    </ligand>
</feature>
<dbReference type="Gene3D" id="3.40.50.80">
    <property type="entry name" value="Nucleotide-binding domain of ferredoxin-NADP reductase (FNR) module"/>
    <property type="match status" value="1"/>
</dbReference>
<accession>A0A917RXH6</accession>
<keyword evidence="15" id="KW-1185">Reference proteome</keyword>
<evidence type="ECO:0000256" key="7">
    <source>
        <dbReference type="ARBA" id="ARBA00022982"/>
    </source>
</evidence>
<keyword evidence="5 12" id="KW-0479">Metal-binding</keyword>
<evidence type="ECO:0000256" key="2">
    <source>
        <dbReference type="ARBA" id="ARBA00022448"/>
    </source>
</evidence>
<dbReference type="PANTHER" id="PTHR43513:SF3">
    <property type="entry name" value="DIHYDROOROTATE DEHYDROGENASE B (NAD(+)), ELECTRON TRANSFER SUBUNIT-RELATED"/>
    <property type="match status" value="1"/>
</dbReference>
<organism evidence="14 15">
    <name type="scientific">Sporolactobacillus putidus</name>
    <dbReference type="NCBI Taxonomy" id="492735"/>
    <lineage>
        <taxon>Bacteria</taxon>
        <taxon>Bacillati</taxon>
        <taxon>Bacillota</taxon>
        <taxon>Bacilli</taxon>
        <taxon>Bacillales</taxon>
        <taxon>Sporolactobacillaceae</taxon>
        <taxon>Sporolactobacillus</taxon>
    </lineage>
</organism>
<dbReference type="InterPro" id="IPR039261">
    <property type="entry name" value="FNR_nucleotide-bd"/>
</dbReference>
<dbReference type="GO" id="GO:0051537">
    <property type="term" value="F:2 iron, 2 sulfur cluster binding"/>
    <property type="evidence" value="ECO:0007669"/>
    <property type="project" value="UniProtKB-KW"/>
</dbReference>
<dbReference type="SUPFAM" id="SSF52343">
    <property type="entry name" value="Ferredoxin reductase-like, C-terminal NADP-linked domain"/>
    <property type="match status" value="1"/>
</dbReference>
<evidence type="ECO:0000256" key="8">
    <source>
        <dbReference type="ARBA" id="ARBA00023004"/>
    </source>
</evidence>
<keyword evidence="3 11" id="KW-0285">Flavoprotein</keyword>
<dbReference type="InterPro" id="IPR017938">
    <property type="entry name" value="Riboflavin_synthase-like_b-brl"/>
</dbReference>
<keyword evidence="8 12" id="KW-0408">Iron</keyword>
<keyword evidence="6 11" id="KW-0274">FAD</keyword>
<comment type="similarity">
    <text evidence="1">Belongs to the PyrK family.</text>
</comment>
<evidence type="ECO:0000256" key="10">
    <source>
        <dbReference type="ARBA" id="ARBA00034078"/>
    </source>
</evidence>
<evidence type="ECO:0000256" key="9">
    <source>
        <dbReference type="ARBA" id="ARBA00023014"/>
    </source>
</evidence>
<feature type="binding site" evidence="11">
    <location>
        <begin position="28"/>
        <end position="31"/>
    </location>
    <ligand>
        <name>FAD</name>
        <dbReference type="ChEBI" id="CHEBI:57692"/>
    </ligand>
</feature>
<dbReference type="AlphaFoldDB" id="A0A917RXH6"/>
<dbReference type="GO" id="GO:0050660">
    <property type="term" value="F:flavin adenine dinucleotide binding"/>
    <property type="evidence" value="ECO:0007669"/>
    <property type="project" value="InterPro"/>
</dbReference>
<evidence type="ECO:0000256" key="5">
    <source>
        <dbReference type="ARBA" id="ARBA00022723"/>
    </source>
</evidence>
<dbReference type="InterPro" id="IPR050353">
    <property type="entry name" value="PyrK_electron_transfer"/>
</dbReference>
<dbReference type="InterPro" id="IPR012165">
    <property type="entry name" value="Cyt_c3_hydrogenase_gsu"/>
</dbReference>
<proteinExistence type="inferred from homology"/>
<keyword evidence="9 12" id="KW-0411">Iron-sulfur</keyword>
<dbReference type="Pfam" id="PF10418">
    <property type="entry name" value="DHODB_Fe-S_bind"/>
    <property type="match status" value="1"/>
</dbReference>
<dbReference type="Gene3D" id="2.10.240.10">
    <property type="entry name" value="Dihydroorotate dehydrogenase, electron transfer subunit"/>
    <property type="match status" value="1"/>
</dbReference>
<evidence type="ECO:0000256" key="6">
    <source>
        <dbReference type="ARBA" id="ARBA00022827"/>
    </source>
</evidence>
<dbReference type="GO" id="GO:0006221">
    <property type="term" value="P:pyrimidine nucleotide biosynthetic process"/>
    <property type="evidence" value="ECO:0007669"/>
    <property type="project" value="InterPro"/>
</dbReference>
<feature type="binding site" evidence="12">
    <location>
        <position position="223"/>
    </location>
    <ligand>
        <name>[2Fe-2S] cluster</name>
        <dbReference type="ChEBI" id="CHEBI:190135"/>
    </ligand>
</feature>
<evidence type="ECO:0000313" key="14">
    <source>
        <dbReference type="EMBL" id="GGL44498.1"/>
    </source>
</evidence>
<dbReference type="SUPFAM" id="SSF63380">
    <property type="entry name" value="Riboflavin synthase domain-like"/>
    <property type="match status" value="1"/>
</dbReference>
<reference evidence="14" key="2">
    <citation type="submission" date="2020-09" db="EMBL/GenBank/DDBJ databases">
        <authorList>
            <person name="Sun Q."/>
            <person name="Ohkuma M."/>
        </authorList>
    </citation>
    <scope>NUCLEOTIDE SEQUENCE</scope>
    <source>
        <strain evidence="14">JCM 15325</strain>
    </source>
</reference>
<comment type="caution">
    <text evidence="14">The sequence shown here is derived from an EMBL/GenBank/DDBJ whole genome shotgun (WGS) entry which is preliminary data.</text>
</comment>